<dbReference type="AlphaFoldDB" id="A0A6B2M5H3"/>
<dbReference type="InterPro" id="IPR005232">
    <property type="entry name" value="LarE"/>
</dbReference>
<feature type="domain" description="NAD/GMP synthase" evidence="3">
    <location>
        <begin position="17"/>
        <end position="79"/>
    </location>
</feature>
<comment type="caution">
    <text evidence="4">The sequence shown here is derived from an EMBL/GenBank/DDBJ whole genome shotgun (WGS) entry which is preliminary data.</text>
</comment>
<evidence type="ECO:0000259" key="3">
    <source>
        <dbReference type="Pfam" id="PF02540"/>
    </source>
</evidence>
<dbReference type="CDD" id="cd01990">
    <property type="entry name" value="LarE-like"/>
    <property type="match status" value="1"/>
</dbReference>
<dbReference type="GO" id="GO:0016783">
    <property type="term" value="F:sulfurtransferase activity"/>
    <property type="evidence" value="ECO:0007669"/>
    <property type="project" value="InterPro"/>
</dbReference>
<protein>
    <submittedName>
        <fullName evidence="4">ATP-dependent sacrificial sulfur transferase LarE</fullName>
    </submittedName>
</protein>
<evidence type="ECO:0000313" key="5">
    <source>
        <dbReference type="Proteomes" id="UP000478417"/>
    </source>
</evidence>
<keyword evidence="2" id="KW-1133">Transmembrane helix</keyword>
<feature type="transmembrane region" description="Helical" evidence="2">
    <location>
        <begin position="21"/>
        <end position="42"/>
    </location>
</feature>
<keyword evidence="4" id="KW-0808">Transferase</keyword>
<dbReference type="InterPro" id="IPR022310">
    <property type="entry name" value="NAD/GMP_synthase"/>
</dbReference>
<dbReference type="SUPFAM" id="SSF52402">
    <property type="entry name" value="Adenine nucleotide alpha hydrolases-like"/>
    <property type="match status" value="1"/>
</dbReference>
<dbReference type="Pfam" id="PF02540">
    <property type="entry name" value="NAD_synthase"/>
    <property type="match status" value="1"/>
</dbReference>
<reference evidence="4 5" key="1">
    <citation type="submission" date="2020-02" db="EMBL/GenBank/DDBJ databases">
        <title>Albibacoteraceae fam. nov., the first described family within the subdivision 4 Verrucomicrobia.</title>
        <authorList>
            <person name="Xi F."/>
        </authorList>
    </citation>
    <scope>NUCLEOTIDE SEQUENCE [LARGE SCALE GENOMIC DNA]</scope>
    <source>
        <strain evidence="4 5">CK1056</strain>
    </source>
</reference>
<sequence length="271" mass="30239">MTSLQKHLKMLEDWFSKSQGALVAFSGGVDSSLVAFLALHFLGKDRCLAVISASPSLKMSELDGARQFARKHGIPIEVIVTREMENPNYTSNPNNRCYYCKHTLYTELDNFRERFPGWQVMNGQNTDDLGDYRPGLQAAKEFEVRAPLGECGIDKEGVRNLASHFGLECWDKPASPCLASRVPYGEEVTFEKLRQIEKGEAHLLSAGFPVCRVRHFGEAARIEVPPEEISRLKSLEAETQQAFRKIGFGQIEIDPEGFVSGKLNRVLGSAS</sequence>
<evidence type="ECO:0000256" key="1">
    <source>
        <dbReference type="PIRSR" id="PIRSR006661-1"/>
    </source>
</evidence>
<evidence type="ECO:0000256" key="2">
    <source>
        <dbReference type="SAM" id="Phobius"/>
    </source>
</evidence>
<dbReference type="EMBL" id="JAAGNX010000003">
    <property type="protein sequence ID" value="NDV63472.1"/>
    <property type="molecule type" value="Genomic_DNA"/>
</dbReference>
<dbReference type="NCBIfam" id="TIGR00268">
    <property type="entry name" value="ATP-dependent sacrificial sulfur transferase LarE"/>
    <property type="match status" value="1"/>
</dbReference>
<keyword evidence="5" id="KW-1185">Reference proteome</keyword>
<organism evidence="4 5">
    <name type="scientific">Oceanipulchritudo coccoides</name>
    <dbReference type="NCBI Taxonomy" id="2706888"/>
    <lineage>
        <taxon>Bacteria</taxon>
        <taxon>Pseudomonadati</taxon>
        <taxon>Verrucomicrobiota</taxon>
        <taxon>Opitutia</taxon>
        <taxon>Puniceicoccales</taxon>
        <taxon>Oceanipulchritudinaceae</taxon>
        <taxon>Oceanipulchritudo</taxon>
    </lineage>
</organism>
<dbReference type="Proteomes" id="UP000478417">
    <property type="component" value="Unassembled WGS sequence"/>
</dbReference>
<dbReference type="GO" id="GO:0006163">
    <property type="term" value="P:purine nucleotide metabolic process"/>
    <property type="evidence" value="ECO:0007669"/>
    <property type="project" value="UniProtKB-ARBA"/>
</dbReference>
<dbReference type="PANTHER" id="PTHR43169">
    <property type="entry name" value="EXSB FAMILY PROTEIN"/>
    <property type="match status" value="1"/>
</dbReference>
<dbReference type="InterPro" id="IPR052188">
    <property type="entry name" value="Ni-pincer_cofactor_biosynth"/>
</dbReference>
<keyword evidence="2" id="KW-0812">Transmembrane</keyword>
<dbReference type="PANTHER" id="PTHR43169:SF2">
    <property type="entry name" value="NAD_GMP SYNTHASE DOMAIN-CONTAINING PROTEIN"/>
    <property type="match status" value="1"/>
</dbReference>
<dbReference type="InterPro" id="IPR014729">
    <property type="entry name" value="Rossmann-like_a/b/a_fold"/>
</dbReference>
<gene>
    <name evidence="4" type="primary">larE</name>
    <name evidence="4" type="ORF">G0Q06_13485</name>
</gene>
<evidence type="ECO:0000313" key="4">
    <source>
        <dbReference type="EMBL" id="NDV63472.1"/>
    </source>
</evidence>
<dbReference type="Gene3D" id="3.40.50.620">
    <property type="entry name" value="HUPs"/>
    <property type="match status" value="1"/>
</dbReference>
<accession>A0A6B2M5H3</accession>
<proteinExistence type="predicted"/>
<keyword evidence="2" id="KW-0472">Membrane</keyword>
<feature type="active site" description="Nucleophile and sulfur donor" evidence="1">
    <location>
        <position position="177"/>
    </location>
</feature>
<dbReference type="RefSeq" id="WP_163967045.1">
    <property type="nucleotide sequence ID" value="NZ_JAAGNX010000003.1"/>
</dbReference>
<name>A0A6B2M5H3_9BACT</name>
<dbReference type="PIRSF" id="PIRSF006661">
    <property type="entry name" value="PP-lp_UCP006661"/>
    <property type="match status" value="1"/>
</dbReference>